<dbReference type="eggNOG" id="ENOG502ZTMF">
    <property type="taxonomic scope" value="Bacteria"/>
</dbReference>
<dbReference type="Proteomes" id="UP000011058">
    <property type="component" value="Chromosome"/>
</dbReference>
<proteinExistence type="predicted"/>
<accession>I0K5P1</accession>
<dbReference type="EMBL" id="HE796683">
    <property type="protein sequence ID" value="CCG99444.1"/>
    <property type="molecule type" value="Genomic_DNA"/>
</dbReference>
<dbReference type="STRING" id="1166018.FAES_1434"/>
<sequence length="125" mass="13920">MAMGYVVERRQADPDSTNPEPMSQRARCLWGGAYLRGPMTTPSQQIEHIVLQADYDTVLASLPPTGTDGQQVASSPVMTREYRLNTSDTINAGKWIMWSVSPKPIVFTWQNGAWQPPATLVVRRS</sequence>
<name>I0K5P1_9BACT</name>
<keyword evidence="3" id="KW-1185">Reference proteome</keyword>
<dbReference type="HOGENOM" id="CLU_1989331_0_0_10"/>
<organism evidence="2 3">
    <name type="scientific">Fibrella aestuarina BUZ 2</name>
    <dbReference type="NCBI Taxonomy" id="1166018"/>
    <lineage>
        <taxon>Bacteria</taxon>
        <taxon>Pseudomonadati</taxon>
        <taxon>Bacteroidota</taxon>
        <taxon>Cytophagia</taxon>
        <taxon>Cytophagales</taxon>
        <taxon>Spirosomataceae</taxon>
        <taxon>Fibrella</taxon>
    </lineage>
</organism>
<reference evidence="2 3" key="1">
    <citation type="journal article" date="2012" name="J. Bacteriol.">
        <title>Genome Sequence of Fibrella aestuarina BUZ 2T, a Filamentous Marine Bacterium.</title>
        <authorList>
            <person name="Filippini M."/>
            <person name="Qi W."/>
            <person name="Blom J."/>
            <person name="Goesmann A."/>
            <person name="Smits T.H."/>
            <person name="Bagheri H.C."/>
        </authorList>
    </citation>
    <scope>NUCLEOTIDE SEQUENCE [LARGE SCALE GENOMIC DNA]</scope>
    <source>
        <strain evidence="3">BUZ 2T</strain>
    </source>
</reference>
<protein>
    <submittedName>
        <fullName evidence="2">Uncharacterized protein</fullName>
    </submittedName>
</protein>
<evidence type="ECO:0000313" key="3">
    <source>
        <dbReference type="Proteomes" id="UP000011058"/>
    </source>
</evidence>
<dbReference type="AlphaFoldDB" id="I0K5P1"/>
<evidence type="ECO:0000256" key="1">
    <source>
        <dbReference type="SAM" id="MobiDB-lite"/>
    </source>
</evidence>
<gene>
    <name evidence="2" type="ORF">FAES_1434</name>
</gene>
<feature type="region of interest" description="Disordered" evidence="1">
    <location>
        <begin position="1"/>
        <end position="23"/>
    </location>
</feature>
<dbReference type="KEGG" id="fae:FAES_1434"/>
<evidence type="ECO:0000313" key="2">
    <source>
        <dbReference type="EMBL" id="CCG99444.1"/>
    </source>
</evidence>